<evidence type="ECO:0000259" key="2">
    <source>
        <dbReference type="SMART" id="SM00932"/>
    </source>
</evidence>
<dbReference type="InterPro" id="IPR036498">
    <property type="entry name" value="Nfu/NifU_N_sf"/>
</dbReference>
<dbReference type="Pfam" id="PF01106">
    <property type="entry name" value="NifU"/>
    <property type="match status" value="1"/>
</dbReference>
<evidence type="ECO:0000313" key="4">
    <source>
        <dbReference type="EMBL" id="SNV06200.1"/>
    </source>
</evidence>
<dbReference type="GO" id="GO:0016226">
    <property type="term" value="P:iron-sulfur cluster assembly"/>
    <property type="evidence" value="ECO:0007669"/>
    <property type="project" value="InterPro"/>
</dbReference>
<dbReference type="EMBL" id="LT906449">
    <property type="protein sequence ID" value="SNV06200.1"/>
    <property type="molecule type" value="Genomic_DNA"/>
</dbReference>
<sequence>MIDINLKVVPTTHPDIIKLEATKALVKGSYEYKNIDEAKGSPLAQELFYLPFVKTVYISSNFIALKRFPIVEWKDVQEEVAAQVLQYLRNERPIVNTDEGAKLQPVTVYTESTPNPAVMKYVASRVLVPCLIEYKNAEEADESPMATALFTKFPYIKELFFDDNYLSITKDDIADWLEVAMELREFVRTYLAEGHIIIPKTALQRHRDQVVKPALKARTNDATSQQIIAIIERDVKPAVASDGGNIQFIAYTPETHQVEVALQGACSGCPSSMQTLKKGIEVILRDKLQNPYIDVVALDN</sequence>
<protein>
    <submittedName>
        <fullName evidence="4">Fe/S biogenesis protein NfuA</fullName>
    </submittedName>
</protein>
<dbReference type="AlphaFoldDB" id="A0AAX2GW60"/>
<evidence type="ECO:0000313" key="5">
    <source>
        <dbReference type="Proteomes" id="UP000065822"/>
    </source>
</evidence>
<dbReference type="Gene3D" id="3.30.300.130">
    <property type="entry name" value="Fe-S cluster assembly (FSCA)"/>
    <property type="match status" value="1"/>
</dbReference>
<dbReference type="InterPro" id="IPR014824">
    <property type="entry name" value="Nfu/NifU_N"/>
</dbReference>
<organism evidence="4 6">
    <name type="scientific">Capnocytophaga haemolytica</name>
    <dbReference type="NCBI Taxonomy" id="45243"/>
    <lineage>
        <taxon>Bacteria</taxon>
        <taxon>Pseudomonadati</taxon>
        <taxon>Bacteroidota</taxon>
        <taxon>Flavobacteriia</taxon>
        <taxon>Flavobacteriales</taxon>
        <taxon>Flavobacteriaceae</taxon>
        <taxon>Capnocytophaga</taxon>
    </lineage>
</organism>
<reference evidence="3 5" key="1">
    <citation type="submission" date="2016-02" db="EMBL/GenBank/DDBJ databases">
        <authorList>
            <person name="Holder M.E."/>
            <person name="Ajami N.J."/>
            <person name="Petrosino J.F."/>
        </authorList>
    </citation>
    <scope>NUCLEOTIDE SEQUENCE [LARGE SCALE GENOMIC DNA]</scope>
    <source>
        <strain evidence="3 5">CCUG 32990</strain>
    </source>
</reference>
<dbReference type="EMBL" id="CP014227">
    <property type="protein sequence ID" value="AMD84951.1"/>
    <property type="molecule type" value="Genomic_DNA"/>
</dbReference>
<name>A0AAX2GW60_9FLAO</name>
<accession>A0AAX2GW60</accession>
<evidence type="ECO:0000313" key="3">
    <source>
        <dbReference type="EMBL" id="AMD84951.1"/>
    </source>
</evidence>
<dbReference type="SUPFAM" id="SSF110836">
    <property type="entry name" value="Hypothetical protein SAV1430"/>
    <property type="match status" value="2"/>
</dbReference>
<feature type="domain" description="Scaffold protein Nfu/NifU N-terminal" evidence="2">
    <location>
        <begin position="108"/>
        <end position="194"/>
    </location>
</feature>
<dbReference type="PANTHER" id="PTHR11178:SF1">
    <property type="entry name" value="NFU1 IRON-SULFUR CLUSTER SCAFFOLD HOMOLOG, MITOCHONDRIAL"/>
    <property type="match status" value="1"/>
</dbReference>
<proteinExistence type="inferred from homology"/>
<dbReference type="Pfam" id="PF08712">
    <property type="entry name" value="Nfu_N"/>
    <property type="match status" value="2"/>
</dbReference>
<dbReference type="Gene3D" id="3.30.1370.70">
    <property type="entry name" value="Scaffold protein Nfu/NifU, N-terminal domain"/>
    <property type="match status" value="2"/>
</dbReference>
<dbReference type="GO" id="GO:0005506">
    <property type="term" value="F:iron ion binding"/>
    <property type="evidence" value="ECO:0007669"/>
    <property type="project" value="InterPro"/>
</dbReference>
<evidence type="ECO:0000313" key="6">
    <source>
        <dbReference type="Proteomes" id="UP000215539"/>
    </source>
</evidence>
<dbReference type="Proteomes" id="UP000065822">
    <property type="component" value="Chromosome"/>
</dbReference>
<comment type="similarity">
    <text evidence="1">Belongs to the NifU family.</text>
</comment>
<dbReference type="GO" id="GO:0051536">
    <property type="term" value="F:iron-sulfur cluster binding"/>
    <property type="evidence" value="ECO:0007669"/>
    <property type="project" value="InterPro"/>
</dbReference>
<dbReference type="InterPro" id="IPR034904">
    <property type="entry name" value="FSCA_dom_sf"/>
</dbReference>
<dbReference type="Proteomes" id="UP000215539">
    <property type="component" value="Chromosome 1"/>
</dbReference>
<reference evidence="4 6" key="2">
    <citation type="submission" date="2017-06" db="EMBL/GenBank/DDBJ databases">
        <authorList>
            <consortium name="Pathogen Informatics"/>
        </authorList>
    </citation>
    <scope>NUCLEOTIDE SEQUENCE [LARGE SCALE GENOMIC DNA]</scope>
    <source>
        <strain evidence="4 6">NCTC12947</strain>
    </source>
</reference>
<gene>
    <name evidence="3" type="ORF">AXF12_05125</name>
    <name evidence="4" type="ORF">SAMEA44541418_00703</name>
</gene>
<dbReference type="SUPFAM" id="SSF117916">
    <property type="entry name" value="Fe-S cluster assembly (FSCA) domain-like"/>
    <property type="match status" value="1"/>
</dbReference>
<evidence type="ECO:0000256" key="1">
    <source>
        <dbReference type="ARBA" id="ARBA00006420"/>
    </source>
</evidence>
<dbReference type="PANTHER" id="PTHR11178">
    <property type="entry name" value="IRON-SULFUR CLUSTER SCAFFOLD PROTEIN NFU-RELATED"/>
    <property type="match status" value="1"/>
</dbReference>
<dbReference type="RefSeq" id="WP_066428909.1">
    <property type="nucleotide sequence ID" value="NZ_CP014227.1"/>
</dbReference>
<dbReference type="InterPro" id="IPR001075">
    <property type="entry name" value="NIF_FeS_clus_asmbl_NifU_C"/>
</dbReference>
<feature type="domain" description="Scaffold protein Nfu/NifU N-terminal" evidence="2">
    <location>
        <begin position="6"/>
        <end position="91"/>
    </location>
</feature>
<keyword evidence="5" id="KW-1185">Reference proteome</keyword>
<dbReference type="KEGG" id="chg:AXF12_05125"/>
<dbReference type="SMART" id="SM00932">
    <property type="entry name" value="Nfu_N"/>
    <property type="match status" value="2"/>
</dbReference>